<feature type="compositionally biased region" description="Basic and acidic residues" evidence="1">
    <location>
        <begin position="312"/>
        <end position="324"/>
    </location>
</feature>
<evidence type="ECO:0000313" key="3">
    <source>
        <dbReference type="EMBL" id="KIO31786.1"/>
    </source>
</evidence>
<evidence type="ECO:0000313" key="4">
    <source>
        <dbReference type="Proteomes" id="UP000054248"/>
    </source>
</evidence>
<dbReference type="SUPFAM" id="SSF56112">
    <property type="entry name" value="Protein kinase-like (PK-like)"/>
    <property type="match status" value="1"/>
</dbReference>
<dbReference type="GO" id="GO:0004674">
    <property type="term" value="F:protein serine/threonine kinase activity"/>
    <property type="evidence" value="ECO:0007669"/>
    <property type="project" value="TreeGrafter"/>
</dbReference>
<dbReference type="HOGENOM" id="CLU_842483_0_0_1"/>
<dbReference type="STRING" id="1051891.A0A0C3QSA1"/>
<dbReference type="InterPro" id="IPR011009">
    <property type="entry name" value="Kinase-like_dom_sf"/>
</dbReference>
<dbReference type="InterPro" id="IPR051681">
    <property type="entry name" value="Ser/Thr_Kinases-Pseudokinases"/>
</dbReference>
<feature type="compositionally biased region" description="Low complexity" evidence="1">
    <location>
        <begin position="290"/>
        <end position="301"/>
    </location>
</feature>
<dbReference type="EMBL" id="KN822960">
    <property type="protein sequence ID" value="KIO31786.1"/>
    <property type="molecule type" value="Genomic_DNA"/>
</dbReference>
<reference evidence="4" key="2">
    <citation type="submission" date="2015-01" db="EMBL/GenBank/DDBJ databases">
        <title>Evolutionary Origins and Diversification of the Mycorrhizal Mutualists.</title>
        <authorList>
            <consortium name="DOE Joint Genome Institute"/>
            <consortium name="Mycorrhizal Genomics Consortium"/>
            <person name="Kohler A."/>
            <person name="Kuo A."/>
            <person name="Nagy L.G."/>
            <person name="Floudas D."/>
            <person name="Copeland A."/>
            <person name="Barry K.W."/>
            <person name="Cichocki N."/>
            <person name="Veneault-Fourrey C."/>
            <person name="LaButti K."/>
            <person name="Lindquist E.A."/>
            <person name="Lipzen A."/>
            <person name="Lundell T."/>
            <person name="Morin E."/>
            <person name="Murat C."/>
            <person name="Riley R."/>
            <person name="Ohm R."/>
            <person name="Sun H."/>
            <person name="Tunlid A."/>
            <person name="Henrissat B."/>
            <person name="Grigoriev I.V."/>
            <person name="Hibbett D.S."/>
            <person name="Martin F."/>
        </authorList>
    </citation>
    <scope>NUCLEOTIDE SEQUENCE [LARGE SCALE GENOMIC DNA]</scope>
    <source>
        <strain evidence="4">MUT 4182</strain>
    </source>
</reference>
<dbReference type="Gene3D" id="1.10.510.10">
    <property type="entry name" value="Transferase(Phosphotransferase) domain 1"/>
    <property type="match status" value="2"/>
</dbReference>
<dbReference type="PROSITE" id="PS50011">
    <property type="entry name" value="PROTEIN_KINASE_DOM"/>
    <property type="match status" value="1"/>
</dbReference>
<organism evidence="3 4">
    <name type="scientific">Tulasnella calospora MUT 4182</name>
    <dbReference type="NCBI Taxonomy" id="1051891"/>
    <lineage>
        <taxon>Eukaryota</taxon>
        <taxon>Fungi</taxon>
        <taxon>Dikarya</taxon>
        <taxon>Basidiomycota</taxon>
        <taxon>Agaricomycotina</taxon>
        <taxon>Agaricomycetes</taxon>
        <taxon>Cantharellales</taxon>
        <taxon>Tulasnellaceae</taxon>
        <taxon>Tulasnella</taxon>
    </lineage>
</organism>
<feature type="region of interest" description="Disordered" evidence="1">
    <location>
        <begin position="133"/>
        <end position="154"/>
    </location>
</feature>
<proteinExistence type="predicted"/>
<feature type="region of interest" description="Disordered" evidence="1">
    <location>
        <begin position="220"/>
        <end position="244"/>
    </location>
</feature>
<name>A0A0C3QSA1_9AGAM</name>
<dbReference type="Pfam" id="PF00069">
    <property type="entry name" value="Pkinase"/>
    <property type="match status" value="1"/>
</dbReference>
<dbReference type="Proteomes" id="UP000054248">
    <property type="component" value="Unassembled WGS sequence"/>
</dbReference>
<evidence type="ECO:0000256" key="1">
    <source>
        <dbReference type="SAM" id="MobiDB-lite"/>
    </source>
</evidence>
<evidence type="ECO:0000259" key="2">
    <source>
        <dbReference type="PROSITE" id="PS50011"/>
    </source>
</evidence>
<dbReference type="GO" id="GO:0005524">
    <property type="term" value="F:ATP binding"/>
    <property type="evidence" value="ECO:0007669"/>
    <property type="project" value="InterPro"/>
</dbReference>
<dbReference type="InterPro" id="IPR000719">
    <property type="entry name" value="Prot_kinase_dom"/>
</dbReference>
<gene>
    <name evidence="3" type="ORF">M407DRAFT_19299</name>
</gene>
<protein>
    <recommendedName>
        <fullName evidence="2">Protein kinase domain-containing protein</fullName>
    </recommendedName>
</protein>
<feature type="domain" description="Protein kinase" evidence="2">
    <location>
        <begin position="1"/>
        <end position="158"/>
    </location>
</feature>
<dbReference type="PANTHER" id="PTHR44329">
    <property type="entry name" value="SERINE/THREONINE-PROTEIN KINASE TNNI3K-RELATED"/>
    <property type="match status" value="1"/>
</dbReference>
<feature type="region of interest" description="Disordered" evidence="1">
    <location>
        <begin position="261"/>
        <end position="330"/>
    </location>
</feature>
<reference evidence="3 4" key="1">
    <citation type="submission" date="2014-04" db="EMBL/GenBank/DDBJ databases">
        <authorList>
            <consortium name="DOE Joint Genome Institute"/>
            <person name="Kuo A."/>
            <person name="Girlanda M."/>
            <person name="Perotto S."/>
            <person name="Kohler A."/>
            <person name="Nagy L.G."/>
            <person name="Floudas D."/>
            <person name="Copeland A."/>
            <person name="Barry K.W."/>
            <person name="Cichocki N."/>
            <person name="Veneault-Fourrey C."/>
            <person name="LaButti K."/>
            <person name="Lindquist E.A."/>
            <person name="Lipzen A."/>
            <person name="Lundell T."/>
            <person name="Morin E."/>
            <person name="Murat C."/>
            <person name="Sun H."/>
            <person name="Tunlid A."/>
            <person name="Henrissat B."/>
            <person name="Grigoriev I.V."/>
            <person name="Hibbett D.S."/>
            <person name="Martin F."/>
            <person name="Nordberg H.P."/>
            <person name="Cantor M.N."/>
            <person name="Hua S.X."/>
        </authorList>
    </citation>
    <scope>NUCLEOTIDE SEQUENCE [LARGE SCALE GENOMIC DNA]</scope>
    <source>
        <strain evidence="3 4">MUT 4182</strain>
    </source>
</reference>
<dbReference type="OrthoDB" id="4062651at2759"/>
<dbReference type="AlphaFoldDB" id="A0A0C3QSA1"/>
<accession>A0A0C3QSA1</accession>
<sequence length="330" mass="36087">MVEYIRGQPQMNRIRLLCEIADAVSYLHKNDIVHGDIKGSNVLADDAIHCLLCDFGPELWTGGAKSFSSDTYAFAMTIVVVHTGEVPFSHIENDTVVVLTVLHNDERPQKLPESLFGASYKSTREVADACWPQKQASDCPPEEAPKADGAEPSGHAYRARALPHHPTPATVSELRGRLGGYFQPNITAASPTKTFYTDASEFEYVFDKPGFAVLVSRPFESTTTPTSTSDPKLGPKHPNLAKEPPRITWALVLDGRPEGWAAIDGGSGKREKWSSPVEISSNEGGGTSRQGGQQQRGWQEQLSRVGGGLSFGRDRGQREGREEQVEQDEV</sequence>
<keyword evidence="4" id="KW-1185">Reference proteome</keyword>